<dbReference type="Gramene" id="Psat07G0547400-T1">
    <property type="protein sequence ID" value="KAI5390164.1"/>
    <property type="gene ID" value="KIW84_075474"/>
</dbReference>
<dbReference type="PANTHER" id="PTHR15503:SF22">
    <property type="entry name" value="TRANSPOSON TY3-I GAG POLYPROTEIN"/>
    <property type="match status" value="1"/>
</dbReference>
<proteinExistence type="predicted"/>
<dbReference type="InterPro" id="IPR032567">
    <property type="entry name" value="RTL1-rel"/>
</dbReference>
<evidence type="ECO:0000256" key="1">
    <source>
        <dbReference type="SAM" id="MobiDB-lite"/>
    </source>
</evidence>
<sequence length="289" mass="32830">MCDVRHKSVLRDARHAPCDVRHRHSVDDLKIDQFLFDLRGEISHSVSQREFTTYAELLRQCYVAENSLKKVQEERDQYRSGQRDQGRPGSQFRPRSQAFKGKQREGHMSRECPQNKNQMQGRSTSQVYTLDARKAKRNNALIAAIPLSPPMVVTTSMDDVVETPVFIGCEEKLIIIPSSEATPKDVLTTILEGTVGVVNFLFDNEKSVLLVLTKESSDNLSVTQIPVVCEFPEVFPEDVTSLPPEREVEFSIDLIPGMAPISISVYRMASLELRELKNQLEELLTKHFI</sequence>
<keyword evidence="3" id="KW-1185">Reference proteome</keyword>
<feature type="compositionally biased region" description="Basic and acidic residues" evidence="1">
    <location>
        <begin position="73"/>
        <end position="86"/>
    </location>
</feature>
<dbReference type="PANTHER" id="PTHR15503">
    <property type="entry name" value="LDOC1 RELATED"/>
    <property type="match status" value="1"/>
</dbReference>
<evidence type="ECO:0000313" key="3">
    <source>
        <dbReference type="Proteomes" id="UP001058974"/>
    </source>
</evidence>
<feature type="region of interest" description="Disordered" evidence="1">
    <location>
        <begin position="73"/>
        <end position="125"/>
    </location>
</feature>
<name>A0A9D4VTT4_PEA</name>
<protein>
    <submittedName>
        <fullName evidence="2">Uncharacterized protein</fullName>
    </submittedName>
</protein>
<dbReference type="SUPFAM" id="SSF56672">
    <property type="entry name" value="DNA/RNA polymerases"/>
    <property type="match status" value="1"/>
</dbReference>
<accession>A0A9D4VTT4</accession>
<dbReference type="InterPro" id="IPR043502">
    <property type="entry name" value="DNA/RNA_pol_sf"/>
</dbReference>
<dbReference type="EMBL" id="JAMSHJ010000007">
    <property type="protein sequence ID" value="KAI5390164.1"/>
    <property type="molecule type" value="Genomic_DNA"/>
</dbReference>
<dbReference type="Proteomes" id="UP001058974">
    <property type="component" value="Chromosome 7"/>
</dbReference>
<dbReference type="AlphaFoldDB" id="A0A9D4VTT4"/>
<evidence type="ECO:0000313" key="2">
    <source>
        <dbReference type="EMBL" id="KAI5390164.1"/>
    </source>
</evidence>
<feature type="compositionally biased region" description="Polar residues" evidence="1">
    <location>
        <begin position="112"/>
        <end position="125"/>
    </location>
</feature>
<organism evidence="2 3">
    <name type="scientific">Pisum sativum</name>
    <name type="common">Garden pea</name>
    <name type="synonym">Lathyrus oleraceus</name>
    <dbReference type="NCBI Taxonomy" id="3888"/>
    <lineage>
        <taxon>Eukaryota</taxon>
        <taxon>Viridiplantae</taxon>
        <taxon>Streptophyta</taxon>
        <taxon>Embryophyta</taxon>
        <taxon>Tracheophyta</taxon>
        <taxon>Spermatophyta</taxon>
        <taxon>Magnoliopsida</taxon>
        <taxon>eudicotyledons</taxon>
        <taxon>Gunneridae</taxon>
        <taxon>Pentapetalae</taxon>
        <taxon>rosids</taxon>
        <taxon>fabids</taxon>
        <taxon>Fabales</taxon>
        <taxon>Fabaceae</taxon>
        <taxon>Papilionoideae</taxon>
        <taxon>50 kb inversion clade</taxon>
        <taxon>NPAAA clade</taxon>
        <taxon>Hologalegina</taxon>
        <taxon>IRL clade</taxon>
        <taxon>Fabeae</taxon>
        <taxon>Lathyrus</taxon>
    </lineage>
</organism>
<reference evidence="2 3" key="1">
    <citation type="journal article" date="2022" name="Nat. Genet.">
        <title>Improved pea reference genome and pan-genome highlight genomic features and evolutionary characteristics.</title>
        <authorList>
            <person name="Yang T."/>
            <person name="Liu R."/>
            <person name="Luo Y."/>
            <person name="Hu S."/>
            <person name="Wang D."/>
            <person name="Wang C."/>
            <person name="Pandey M.K."/>
            <person name="Ge S."/>
            <person name="Xu Q."/>
            <person name="Li N."/>
            <person name="Li G."/>
            <person name="Huang Y."/>
            <person name="Saxena R.K."/>
            <person name="Ji Y."/>
            <person name="Li M."/>
            <person name="Yan X."/>
            <person name="He Y."/>
            <person name="Liu Y."/>
            <person name="Wang X."/>
            <person name="Xiang C."/>
            <person name="Varshney R.K."/>
            <person name="Ding H."/>
            <person name="Gao S."/>
            <person name="Zong X."/>
        </authorList>
    </citation>
    <scope>NUCLEOTIDE SEQUENCE [LARGE SCALE GENOMIC DNA]</scope>
    <source>
        <strain evidence="2 3">cv. Zhongwan 6</strain>
    </source>
</reference>
<gene>
    <name evidence="2" type="ORF">KIW84_075474</name>
</gene>
<comment type="caution">
    <text evidence="2">The sequence shown here is derived from an EMBL/GenBank/DDBJ whole genome shotgun (WGS) entry which is preliminary data.</text>
</comment>